<dbReference type="Proteomes" id="UP000248975">
    <property type="component" value="Unassembled WGS sequence"/>
</dbReference>
<dbReference type="Gene3D" id="1.20.1050.10">
    <property type="match status" value="1"/>
</dbReference>
<dbReference type="PROSITE" id="PS50404">
    <property type="entry name" value="GST_NTER"/>
    <property type="match status" value="1"/>
</dbReference>
<dbReference type="InterPro" id="IPR036249">
    <property type="entry name" value="Thioredoxin-like_sf"/>
</dbReference>
<dbReference type="AlphaFoldDB" id="A0A2W5SBR6"/>
<dbReference type="Pfam" id="PF13410">
    <property type="entry name" value="GST_C_2"/>
    <property type="match status" value="1"/>
</dbReference>
<evidence type="ECO:0000259" key="1">
    <source>
        <dbReference type="PROSITE" id="PS50404"/>
    </source>
</evidence>
<accession>A0A2W5SBR6</accession>
<dbReference type="Gene3D" id="3.40.30.10">
    <property type="entry name" value="Glutaredoxin"/>
    <property type="match status" value="1"/>
</dbReference>
<dbReference type="GO" id="GO:0016740">
    <property type="term" value="F:transferase activity"/>
    <property type="evidence" value="ECO:0007669"/>
    <property type="project" value="UniProtKB-KW"/>
</dbReference>
<proteinExistence type="predicted"/>
<dbReference type="EMBL" id="QFQS01000001">
    <property type="protein sequence ID" value="PZR00482.1"/>
    <property type="molecule type" value="Genomic_DNA"/>
</dbReference>
<dbReference type="CDD" id="cd03046">
    <property type="entry name" value="GST_N_GTT1_like"/>
    <property type="match status" value="1"/>
</dbReference>
<evidence type="ECO:0000313" key="4">
    <source>
        <dbReference type="Proteomes" id="UP000248975"/>
    </source>
</evidence>
<dbReference type="SFLD" id="SFLDG01150">
    <property type="entry name" value="Main.1:_Beta-like"/>
    <property type="match status" value="1"/>
</dbReference>
<evidence type="ECO:0000259" key="2">
    <source>
        <dbReference type="PROSITE" id="PS50405"/>
    </source>
</evidence>
<name>A0A2W5SBR6_CERSP</name>
<dbReference type="Pfam" id="PF13409">
    <property type="entry name" value="GST_N_2"/>
    <property type="match status" value="1"/>
</dbReference>
<dbReference type="SUPFAM" id="SSF52833">
    <property type="entry name" value="Thioredoxin-like"/>
    <property type="match status" value="1"/>
</dbReference>
<comment type="caution">
    <text evidence="3">The sequence shown here is derived from an EMBL/GenBank/DDBJ whole genome shotgun (WGS) entry which is preliminary data.</text>
</comment>
<keyword evidence="3" id="KW-0808">Transferase</keyword>
<dbReference type="SUPFAM" id="SSF47616">
    <property type="entry name" value="GST C-terminal domain-like"/>
    <property type="match status" value="1"/>
</dbReference>
<organism evidence="3 4">
    <name type="scientific">Cereibacter sphaeroides</name>
    <name type="common">Rhodobacter sphaeroides</name>
    <dbReference type="NCBI Taxonomy" id="1063"/>
    <lineage>
        <taxon>Bacteria</taxon>
        <taxon>Pseudomonadati</taxon>
        <taxon>Pseudomonadota</taxon>
        <taxon>Alphaproteobacteria</taxon>
        <taxon>Rhodobacterales</taxon>
        <taxon>Paracoccaceae</taxon>
        <taxon>Cereibacter</taxon>
    </lineage>
</organism>
<dbReference type="InterPro" id="IPR010987">
    <property type="entry name" value="Glutathione-S-Trfase_C-like"/>
</dbReference>
<dbReference type="CDD" id="cd03207">
    <property type="entry name" value="GST_C_8"/>
    <property type="match status" value="1"/>
</dbReference>
<feature type="domain" description="GST C-terminal" evidence="2">
    <location>
        <begin position="95"/>
        <end position="211"/>
    </location>
</feature>
<protein>
    <submittedName>
        <fullName evidence="3">Glutathione S-transferase</fullName>
    </submittedName>
</protein>
<dbReference type="PANTHER" id="PTHR44051:SF8">
    <property type="entry name" value="GLUTATHIONE S-TRANSFERASE GSTA"/>
    <property type="match status" value="1"/>
</dbReference>
<gene>
    <name evidence="3" type="ORF">DI533_07910</name>
</gene>
<dbReference type="InterPro" id="IPR036282">
    <property type="entry name" value="Glutathione-S-Trfase_C_sf"/>
</dbReference>
<feature type="domain" description="GST N-terminal" evidence="1">
    <location>
        <begin position="1"/>
        <end position="91"/>
    </location>
</feature>
<reference evidence="3 4" key="1">
    <citation type="submission" date="2017-08" db="EMBL/GenBank/DDBJ databases">
        <title>Infants hospitalized years apart are colonized by the same room-sourced microbial strains.</title>
        <authorList>
            <person name="Brooks B."/>
            <person name="Olm M.R."/>
            <person name="Firek B.A."/>
            <person name="Baker R."/>
            <person name="Thomas B.C."/>
            <person name="Morowitz M.J."/>
            <person name="Banfield J.F."/>
        </authorList>
    </citation>
    <scope>NUCLEOTIDE SEQUENCE [LARGE SCALE GENOMIC DNA]</scope>
    <source>
        <strain evidence="3">S2_003_000_R2_11</strain>
    </source>
</reference>
<evidence type="ECO:0000313" key="3">
    <source>
        <dbReference type="EMBL" id="PZR00482.1"/>
    </source>
</evidence>
<dbReference type="PANTHER" id="PTHR44051">
    <property type="entry name" value="GLUTATHIONE S-TRANSFERASE-RELATED"/>
    <property type="match status" value="1"/>
</dbReference>
<dbReference type="InterPro" id="IPR040079">
    <property type="entry name" value="Glutathione_S-Trfase"/>
</dbReference>
<dbReference type="InterPro" id="IPR004045">
    <property type="entry name" value="Glutathione_S-Trfase_N"/>
</dbReference>
<dbReference type="PROSITE" id="PS50405">
    <property type="entry name" value="GST_CTER"/>
    <property type="match status" value="1"/>
</dbReference>
<sequence length="211" mass="23032">MLTLYGVYRSRASRPLWLLAEAGMDYTHVPVIQGYRLPDAGAVDAPLNTASPDFLAVNPMGQIPTLTDGDLLLTESMAITLYLAECAGPSLGPKNLAERAQMTNWALFAATSIEAPALSLLQASPEDEAAITDATNRLRRPLARLEAHLTRHDWLLDRFSAADICVGECLRYAQGSKALTAEFPNSFAWLARCQARPGFQAMWQKRSAEPA</sequence>
<dbReference type="SFLD" id="SFLDS00019">
    <property type="entry name" value="Glutathione_Transferase_(cytos"/>
    <property type="match status" value="1"/>
</dbReference>
<dbReference type="SFLD" id="SFLDG00358">
    <property type="entry name" value="Main_(cytGST)"/>
    <property type="match status" value="1"/>
</dbReference>